<gene>
    <name evidence="2" type="ORF">Q31a_24450</name>
</gene>
<accession>A0A518G6B7</accession>
<dbReference type="RefSeq" id="WP_197356663.1">
    <property type="nucleotide sequence ID" value="NZ_CP036298.1"/>
</dbReference>
<evidence type="ECO:0000313" key="2">
    <source>
        <dbReference type="EMBL" id="QDV24132.1"/>
    </source>
</evidence>
<dbReference type="AlphaFoldDB" id="A0A518G6B7"/>
<evidence type="ECO:0000313" key="3">
    <source>
        <dbReference type="Proteomes" id="UP000318017"/>
    </source>
</evidence>
<feature type="transmembrane region" description="Helical" evidence="1">
    <location>
        <begin position="299"/>
        <end position="318"/>
    </location>
</feature>
<keyword evidence="1" id="KW-0812">Transmembrane</keyword>
<sequence>MSEVLQADLVDEQEDSPVDASSSTASTLEIVAGRSLLRDGGLLLCWVAATDWLLYQVGSYFAWAGLFLVVILFLGLAKRSWGHKMSALLIAGVLVLVAFKLVWCGSWLQIACGLLLTVGYAMSLSGTAPFLPELLGFIGLMIAGSLRRVCGYRLGRLSPQSGRVVPLVNTAVLLPVVVVLVFGTLFVLANPDLLKSLSNRMNDVLLKVQSLIDGIGVDETLFWLFSGLTMLGLLYPLRAKLLSEKSSEAQPQSPAKMALFAAYFNTLLCVILLFGVYLIFEFSTLWFRELPDDFYYAGYAHQGAFWLTVVLALSTLTLSTIFQRRTLLDPRIGKLKRLAWVWSVENLVLTIAILYRLYIYVDFNGMTRMRVIGVLGISSVAVGFLLVVYKIHRQRSFVWLLHRQLWVPVMAVVVYAVLPVDWLVQQANVRQVLQGNLASSVQIVAHRTSAEGMLPLLRLIDCENPAIREGVRAMMASWASELALVRSQSTASPGSAATYNYWTSEAGHASPWLEHDAVERVAKGEDAPAWQHFQAAEYLLSKGLEDNAAKWEPYASEPGSGDRAIDAFFQYAYQWY</sequence>
<feature type="transmembrane region" description="Helical" evidence="1">
    <location>
        <begin position="404"/>
        <end position="424"/>
    </location>
</feature>
<keyword evidence="3" id="KW-1185">Reference proteome</keyword>
<dbReference type="Pfam" id="PF13687">
    <property type="entry name" value="DUF4153"/>
    <property type="match status" value="1"/>
</dbReference>
<dbReference type="EMBL" id="CP036298">
    <property type="protein sequence ID" value="QDV24132.1"/>
    <property type="molecule type" value="Genomic_DNA"/>
</dbReference>
<dbReference type="Proteomes" id="UP000318017">
    <property type="component" value="Chromosome"/>
</dbReference>
<dbReference type="InterPro" id="IPR025291">
    <property type="entry name" value="DUF4153"/>
</dbReference>
<proteinExistence type="predicted"/>
<feature type="transmembrane region" description="Helical" evidence="1">
    <location>
        <begin position="167"/>
        <end position="189"/>
    </location>
</feature>
<reference evidence="2 3" key="1">
    <citation type="submission" date="2019-02" db="EMBL/GenBank/DDBJ databases">
        <title>Deep-cultivation of Planctomycetes and their phenomic and genomic characterization uncovers novel biology.</title>
        <authorList>
            <person name="Wiegand S."/>
            <person name="Jogler M."/>
            <person name="Boedeker C."/>
            <person name="Pinto D."/>
            <person name="Vollmers J."/>
            <person name="Rivas-Marin E."/>
            <person name="Kohn T."/>
            <person name="Peeters S.H."/>
            <person name="Heuer A."/>
            <person name="Rast P."/>
            <person name="Oberbeckmann S."/>
            <person name="Bunk B."/>
            <person name="Jeske O."/>
            <person name="Meyerdierks A."/>
            <person name="Storesund J.E."/>
            <person name="Kallscheuer N."/>
            <person name="Luecker S."/>
            <person name="Lage O.M."/>
            <person name="Pohl T."/>
            <person name="Merkel B.J."/>
            <person name="Hornburger P."/>
            <person name="Mueller R.-W."/>
            <person name="Bruemmer F."/>
            <person name="Labrenz M."/>
            <person name="Spormann A.M."/>
            <person name="Op den Camp H."/>
            <person name="Overmann J."/>
            <person name="Amann R."/>
            <person name="Jetten M.S.M."/>
            <person name="Mascher T."/>
            <person name="Medema M.H."/>
            <person name="Devos D.P."/>
            <person name="Kaster A.-K."/>
            <person name="Ovreas L."/>
            <person name="Rohde M."/>
            <person name="Galperin M.Y."/>
            <person name="Jogler C."/>
        </authorList>
    </citation>
    <scope>NUCLEOTIDE SEQUENCE [LARGE SCALE GENOMIC DNA]</scope>
    <source>
        <strain evidence="2 3">Q31a</strain>
    </source>
</reference>
<dbReference type="KEGG" id="ahel:Q31a_24450"/>
<feature type="transmembrane region" description="Helical" evidence="1">
    <location>
        <begin position="339"/>
        <end position="359"/>
    </location>
</feature>
<keyword evidence="1" id="KW-0472">Membrane</keyword>
<protein>
    <submittedName>
        <fullName evidence="2">Uncharacterized protein</fullName>
    </submittedName>
</protein>
<feature type="transmembrane region" description="Helical" evidence="1">
    <location>
        <begin position="371"/>
        <end position="392"/>
    </location>
</feature>
<feature type="transmembrane region" description="Helical" evidence="1">
    <location>
        <begin position="128"/>
        <end position="146"/>
    </location>
</feature>
<feature type="transmembrane region" description="Helical" evidence="1">
    <location>
        <begin position="60"/>
        <end position="77"/>
    </location>
</feature>
<feature type="transmembrane region" description="Helical" evidence="1">
    <location>
        <begin position="220"/>
        <end position="237"/>
    </location>
</feature>
<evidence type="ECO:0000256" key="1">
    <source>
        <dbReference type="SAM" id="Phobius"/>
    </source>
</evidence>
<feature type="transmembrane region" description="Helical" evidence="1">
    <location>
        <begin position="258"/>
        <end position="279"/>
    </location>
</feature>
<organism evidence="2 3">
    <name type="scientific">Aureliella helgolandensis</name>
    <dbReference type="NCBI Taxonomy" id="2527968"/>
    <lineage>
        <taxon>Bacteria</taxon>
        <taxon>Pseudomonadati</taxon>
        <taxon>Planctomycetota</taxon>
        <taxon>Planctomycetia</taxon>
        <taxon>Pirellulales</taxon>
        <taxon>Pirellulaceae</taxon>
        <taxon>Aureliella</taxon>
    </lineage>
</organism>
<keyword evidence="1" id="KW-1133">Transmembrane helix</keyword>
<feature type="transmembrane region" description="Helical" evidence="1">
    <location>
        <begin position="89"/>
        <end position="122"/>
    </location>
</feature>
<name>A0A518G6B7_9BACT</name>